<protein>
    <submittedName>
        <fullName evidence="2">Uncharacterized protein</fullName>
    </submittedName>
</protein>
<dbReference type="EMBL" id="HBIC01058034">
    <property type="protein sequence ID" value="CAE0300911.1"/>
    <property type="molecule type" value="Transcribed_RNA"/>
</dbReference>
<gene>
    <name evidence="2" type="ORF">SELO1098_LOCUS29767</name>
</gene>
<keyword evidence="1" id="KW-0812">Transmembrane</keyword>
<evidence type="ECO:0000256" key="1">
    <source>
        <dbReference type="SAM" id="Phobius"/>
    </source>
</evidence>
<reference evidence="2" key="1">
    <citation type="submission" date="2021-01" db="EMBL/GenBank/DDBJ databases">
        <authorList>
            <person name="Corre E."/>
            <person name="Pelletier E."/>
            <person name="Niang G."/>
            <person name="Scheremetjew M."/>
            <person name="Finn R."/>
            <person name="Kale V."/>
            <person name="Holt S."/>
            <person name="Cochrane G."/>
            <person name="Meng A."/>
            <person name="Brown T."/>
            <person name="Cohen L."/>
        </authorList>
    </citation>
    <scope>NUCLEOTIDE SEQUENCE</scope>
    <source>
        <strain evidence="2">CCAP 955/1</strain>
    </source>
</reference>
<keyword evidence="1" id="KW-0472">Membrane</keyword>
<dbReference type="AlphaFoldDB" id="A0A7S3HNV8"/>
<feature type="transmembrane region" description="Helical" evidence="1">
    <location>
        <begin position="49"/>
        <end position="69"/>
    </location>
</feature>
<name>A0A7S3HNV8_9STRA</name>
<sequence>MSVPADWKMYNGEVFFPYGWVDESFSLPKDDADDIKNTLYLIDGIIGNLQFWSLVMAGIFFVVLLAMLYRGHLDRLALGHKWHAAGGADTELLSDWRAPFLAEQGRSEEGK</sequence>
<accession>A0A7S3HNV8</accession>
<evidence type="ECO:0000313" key="2">
    <source>
        <dbReference type="EMBL" id="CAE0300911.1"/>
    </source>
</evidence>
<proteinExistence type="predicted"/>
<keyword evidence="1" id="KW-1133">Transmembrane helix</keyword>
<organism evidence="2">
    <name type="scientific">Spumella elongata</name>
    <dbReference type="NCBI Taxonomy" id="89044"/>
    <lineage>
        <taxon>Eukaryota</taxon>
        <taxon>Sar</taxon>
        <taxon>Stramenopiles</taxon>
        <taxon>Ochrophyta</taxon>
        <taxon>Chrysophyceae</taxon>
        <taxon>Chromulinales</taxon>
        <taxon>Chromulinaceae</taxon>
        <taxon>Spumella</taxon>
    </lineage>
</organism>